<dbReference type="RefSeq" id="WP_203536625.1">
    <property type="nucleotide sequence ID" value="NZ_JAESND010000001.1"/>
</dbReference>
<dbReference type="Pfam" id="PF14470">
    <property type="entry name" value="bPH_3"/>
    <property type="match status" value="1"/>
</dbReference>
<dbReference type="Proteomes" id="UP000809431">
    <property type="component" value="Unassembled WGS sequence"/>
</dbReference>
<feature type="domain" description="YokE-like PH" evidence="2">
    <location>
        <begin position="42"/>
        <end position="132"/>
    </location>
</feature>
<sequence>MAFDFKNALPEERKSEYLRLASEIGDDQFFTKKELNHLPEVLAEGEQVLAFCSGLMEGNTWLITLTDRRVIFLDKGMLYGLKQTSINLDKINAVSGETGILFGKIKIQDGAAQRTIENVIKKVVIPFTNRVRDAMAANQAQSKAVHVTAQATPPAVAVADELIEKLERLASLKERGILTVEEFEQQKARILAI</sequence>
<organism evidence="3 4">
    <name type="scientific">Jeongeupia naejangsanensis</name>
    <dbReference type="NCBI Taxonomy" id="613195"/>
    <lineage>
        <taxon>Bacteria</taxon>
        <taxon>Pseudomonadati</taxon>
        <taxon>Pseudomonadota</taxon>
        <taxon>Betaproteobacteria</taxon>
        <taxon>Neisseriales</taxon>
        <taxon>Chitinibacteraceae</taxon>
        <taxon>Jeongeupia</taxon>
    </lineage>
</organism>
<keyword evidence="4" id="KW-1185">Reference proteome</keyword>
<dbReference type="Pfam" id="PF09851">
    <property type="entry name" value="SHOCT"/>
    <property type="match status" value="1"/>
</dbReference>
<dbReference type="EMBL" id="JAESND010000001">
    <property type="protein sequence ID" value="MBM3114971.1"/>
    <property type="molecule type" value="Genomic_DNA"/>
</dbReference>
<evidence type="ECO:0000259" key="2">
    <source>
        <dbReference type="Pfam" id="PF14470"/>
    </source>
</evidence>
<dbReference type="InterPro" id="IPR018649">
    <property type="entry name" value="SHOCT"/>
</dbReference>
<reference evidence="3 4" key="1">
    <citation type="submission" date="2021-01" db="EMBL/GenBank/DDBJ databases">
        <title>Draft Genome Sequence and Polyhydroxyalkanoate Biosynthetic Potential of Jeongeupia naejangsanensis Type Strain DSM 24253.</title>
        <authorList>
            <person name="Turrini P."/>
            <person name="Artuso I."/>
            <person name="Lugli G.A."/>
            <person name="Frangipani E."/>
            <person name="Ventura M."/>
            <person name="Visca P."/>
        </authorList>
    </citation>
    <scope>NUCLEOTIDE SEQUENCE [LARGE SCALE GENOMIC DNA]</scope>
    <source>
        <strain evidence="3 4">DSM 24253</strain>
    </source>
</reference>
<accession>A0ABS2BH74</accession>
<name>A0ABS2BH74_9NEIS</name>
<comment type="caution">
    <text evidence="3">The sequence shown here is derived from an EMBL/GenBank/DDBJ whole genome shotgun (WGS) entry which is preliminary data.</text>
</comment>
<feature type="domain" description="SHOCT" evidence="1">
    <location>
        <begin position="164"/>
        <end position="191"/>
    </location>
</feature>
<protein>
    <submittedName>
        <fullName evidence="3">PH domain-containing protein</fullName>
    </submittedName>
</protein>
<dbReference type="InterPro" id="IPR039519">
    <property type="entry name" value="YokE-like_PH"/>
</dbReference>
<proteinExistence type="predicted"/>
<evidence type="ECO:0000313" key="3">
    <source>
        <dbReference type="EMBL" id="MBM3114971.1"/>
    </source>
</evidence>
<gene>
    <name evidence="3" type="ORF">JMJ54_03940</name>
</gene>
<evidence type="ECO:0000313" key="4">
    <source>
        <dbReference type="Proteomes" id="UP000809431"/>
    </source>
</evidence>
<evidence type="ECO:0000259" key="1">
    <source>
        <dbReference type="Pfam" id="PF09851"/>
    </source>
</evidence>